<protein>
    <submittedName>
        <fullName evidence="1">Uncharacterized protein</fullName>
    </submittedName>
</protein>
<evidence type="ECO:0000313" key="2">
    <source>
        <dbReference type="Proteomes" id="UP000324222"/>
    </source>
</evidence>
<comment type="caution">
    <text evidence="1">The sequence shown here is derived from an EMBL/GenBank/DDBJ whole genome shotgun (WGS) entry which is preliminary data.</text>
</comment>
<accession>A0A5B7HBF0</accession>
<dbReference type="Proteomes" id="UP000324222">
    <property type="component" value="Unassembled WGS sequence"/>
</dbReference>
<keyword evidence="2" id="KW-1185">Reference proteome</keyword>
<name>A0A5B7HBF0_PORTR</name>
<evidence type="ECO:0000313" key="1">
    <source>
        <dbReference type="EMBL" id="MPC70101.1"/>
    </source>
</evidence>
<gene>
    <name evidence="1" type="ORF">E2C01_064339</name>
</gene>
<organism evidence="1 2">
    <name type="scientific">Portunus trituberculatus</name>
    <name type="common">Swimming crab</name>
    <name type="synonym">Neptunus trituberculatus</name>
    <dbReference type="NCBI Taxonomy" id="210409"/>
    <lineage>
        <taxon>Eukaryota</taxon>
        <taxon>Metazoa</taxon>
        <taxon>Ecdysozoa</taxon>
        <taxon>Arthropoda</taxon>
        <taxon>Crustacea</taxon>
        <taxon>Multicrustacea</taxon>
        <taxon>Malacostraca</taxon>
        <taxon>Eumalacostraca</taxon>
        <taxon>Eucarida</taxon>
        <taxon>Decapoda</taxon>
        <taxon>Pleocyemata</taxon>
        <taxon>Brachyura</taxon>
        <taxon>Eubrachyura</taxon>
        <taxon>Portunoidea</taxon>
        <taxon>Portunidae</taxon>
        <taxon>Portuninae</taxon>
        <taxon>Portunus</taxon>
    </lineage>
</organism>
<sequence length="62" mass="6653">MECGAAVLGRIYGLLFKGESLCSAAVLDSFMYFNNMFEEIQGKINKTPYPYAQVGGGSLPGP</sequence>
<dbReference type="AlphaFoldDB" id="A0A5B7HBF0"/>
<dbReference type="EMBL" id="VSRR010030530">
    <property type="protein sequence ID" value="MPC70101.1"/>
    <property type="molecule type" value="Genomic_DNA"/>
</dbReference>
<proteinExistence type="predicted"/>
<reference evidence="1 2" key="1">
    <citation type="submission" date="2019-05" db="EMBL/GenBank/DDBJ databases">
        <title>Another draft genome of Portunus trituberculatus and its Hox gene families provides insights of decapod evolution.</title>
        <authorList>
            <person name="Jeong J.-H."/>
            <person name="Song I."/>
            <person name="Kim S."/>
            <person name="Choi T."/>
            <person name="Kim D."/>
            <person name="Ryu S."/>
            <person name="Kim W."/>
        </authorList>
    </citation>
    <scope>NUCLEOTIDE SEQUENCE [LARGE SCALE GENOMIC DNA]</scope>
    <source>
        <tissue evidence="1">Muscle</tissue>
    </source>
</reference>